<dbReference type="OrthoDB" id="10560399at2759"/>
<dbReference type="EMBL" id="FJOG01000033">
    <property type="protein sequence ID" value="CZR65914.1"/>
    <property type="molecule type" value="Genomic_DNA"/>
</dbReference>
<sequence>MKKDITAKLSVAEDFWQAAEDEVKEEVGYHINQAILDISTDFSLYTGLQSVRLSQEYTTEARSVQISPEDVVAILVWDDTCEMGSMTVTGVRQPAGSAVGLLGDVDSTTIINRGTRSEKQGPIQQQIDNSFPFPLCFKSFFTLITKSTMASPNIFSDTLTNLSRNTSSLSIKLLHWNYGTTSKNSPIRDPPCKCKPLNDLAVNLQFIPIVTNRCDRVIKVLTTGVETVRSSISDEDEKAGLSGEELWKRLICGVGVMESLIWLTILQVGGKLPAQACRKEIHLSALSARLQRSWDHVLQRHLPKRTSAPRIPNNTTTPSQSAPCAPLLPPLEPPSTSSSEDQHKPILAIENGEILLAARKRSRPTSGTTNTRLTMKRKNRNVPRWQYPMSTMDILLQLPAEVAWSVSNILNARIIAREIDRKGEKMNWSVELVAEWPVPAAVSRDMAEGKRCIQFKFRSNTKARAEKDLKKMERGKVNDYLVTLRSVTHGKEITVPMSGSKRGSFSFTFKAEARKDQAPYSEKVQTGFCEMEEKKMSGVGEDKLSMKQKAMIINDFLASFSALHDGSTREKRAGLLMKIVDESCGEREDM</sequence>
<organism evidence="2 3">
    <name type="scientific">Phialocephala subalpina</name>
    <dbReference type="NCBI Taxonomy" id="576137"/>
    <lineage>
        <taxon>Eukaryota</taxon>
        <taxon>Fungi</taxon>
        <taxon>Dikarya</taxon>
        <taxon>Ascomycota</taxon>
        <taxon>Pezizomycotina</taxon>
        <taxon>Leotiomycetes</taxon>
        <taxon>Helotiales</taxon>
        <taxon>Mollisiaceae</taxon>
        <taxon>Phialocephala</taxon>
        <taxon>Phialocephala fortinii species complex</taxon>
    </lineage>
</organism>
<proteinExistence type="predicted"/>
<name>A0A1L7XLN1_9HELO</name>
<dbReference type="Proteomes" id="UP000184330">
    <property type="component" value="Unassembled WGS sequence"/>
</dbReference>
<evidence type="ECO:0000313" key="2">
    <source>
        <dbReference type="EMBL" id="CZR65914.1"/>
    </source>
</evidence>
<accession>A0A1L7XLN1</accession>
<evidence type="ECO:0000256" key="1">
    <source>
        <dbReference type="SAM" id="MobiDB-lite"/>
    </source>
</evidence>
<evidence type="ECO:0000313" key="3">
    <source>
        <dbReference type="Proteomes" id="UP000184330"/>
    </source>
</evidence>
<keyword evidence="3" id="KW-1185">Reference proteome</keyword>
<protein>
    <submittedName>
        <fullName evidence="2">Uncharacterized protein</fullName>
    </submittedName>
</protein>
<dbReference type="AlphaFoldDB" id="A0A1L7XLN1"/>
<gene>
    <name evidence="2" type="ORF">PAC_15814</name>
</gene>
<reference evidence="2 3" key="1">
    <citation type="submission" date="2016-03" db="EMBL/GenBank/DDBJ databases">
        <authorList>
            <person name="Ploux O."/>
        </authorList>
    </citation>
    <scope>NUCLEOTIDE SEQUENCE [LARGE SCALE GENOMIC DNA]</scope>
    <source>
        <strain evidence="2 3">UAMH 11012</strain>
    </source>
</reference>
<feature type="region of interest" description="Disordered" evidence="1">
    <location>
        <begin position="302"/>
        <end position="342"/>
    </location>
</feature>